<dbReference type="SUPFAM" id="SSF51735">
    <property type="entry name" value="NAD(P)-binding Rossmann-fold domains"/>
    <property type="match status" value="1"/>
</dbReference>
<dbReference type="CDD" id="cd05233">
    <property type="entry name" value="SDR_c"/>
    <property type="match status" value="1"/>
</dbReference>
<name>A0A849CDF9_9NOCA</name>
<dbReference type="Pfam" id="PF00106">
    <property type="entry name" value="adh_short"/>
    <property type="match status" value="1"/>
</dbReference>
<dbReference type="Gene3D" id="3.40.50.720">
    <property type="entry name" value="NAD(P)-binding Rossmann-like Domain"/>
    <property type="match status" value="1"/>
</dbReference>
<comment type="caution">
    <text evidence="5">The sequence shown here is derived from an EMBL/GenBank/DDBJ whole genome shotgun (WGS) entry which is preliminary data.</text>
</comment>
<evidence type="ECO:0000313" key="5">
    <source>
        <dbReference type="EMBL" id="NNH71121.1"/>
    </source>
</evidence>
<dbReference type="PANTHER" id="PTHR44196">
    <property type="entry name" value="DEHYDROGENASE/REDUCTASE SDR FAMILY MEMBER 7B"/>
    <property type="match status" value="1"/>
</dbReference>
<accession>A0A849CDF9</accession>
<dbReference type="GO" id="GO:0016491">
    <property type="term" value="F:oxidoreductase activity"/>
    <property type="evidence" value="ECO:0007669"/>
    <property type="project" value="UniProtKB-KW"/>
</dbReference>
<dbReference type="EMBL" id="JABELX010000005">
    <property type="protein sequence ID" value="NNH71121.1"/>
    <property type="molecule type" value="Genomic_DNA"/>
</dbReference>
<evidence type="ECO:0000256" key="1">
    <source>
        <dbReference type="ARBA" id="ARBA00006484"/>
    </source>
</evidence>
<sequence length="266" mass="28010">MNGIEPRDALVLITGAGHGIGAATARRYARSGATVVAVDIDEDAARATARDCGAQGVPAHARRCDVGDAEAVAELAKSVSEDIGEIDIVVNNAGVGVGGPFLDTSLDDWTWLRSVNLDGVIHGCHIFGAAMAERGRGQLVNIASGAGYLPNRRMATYCASKAAVIMFSRCLRADLRPRGVGVSVVCPGVINTGILDRTRLRGNALNERDWFARAFDHSHSPDTVAKAVVRAAAHDRSFVPVGAEVRLAHHLLRLTPGPIVDLAARI</sequence>
<dbReference type="RefSeq" id="WP_067524554.1">
    <property type="nucleotide sequence ID" value="NZ_JABELX010000005.1"/>
</dbReference>
<dbReference type="PRINTS" id="PR00080">
    <property type="entry name" value="SDRFAMILY"/>
</dbReference>
<keyword evidence="2" id="KW-0560">Oxidoreductase</keyword>
<comment type="similarity">
    <text evidence="1 3">Belongs to the short-chain dehydrogenases/reductases (SDR) family.</text>
</comment>
<keyword evidence="6" id="KW-1185">Reference proteome</keyword>
<dbReference type="InterPro" id="IPR020904">
    <property type="entry name" value="Sc_DH/Rdtase_CS"/>
</dbReference>
<dbReference type="Proteomes" id="UP000586827">
    <property type="component" value="Unassembled WGS sequence"/>
</dbReference>
<gene>
    <name evidence="5" type="ORF">HLB23_14810</name>
</gene>
<evidence type="ECO:0000256" key="3">
    <source>
        <dbReference type="RuleBase" id="RU000363"/>
    </source>
</evidence>
<dbReference type="PRINTS" id="PR00081">
    <property type="entry name" value="GDHRDH"/>
</dbReference>
<dbReference type="AlphaFoldDB" id="A0A849CDF9"/>
<dbReference type="PROSITE" id="PS00061">
    <property type="entry name" value="ADH_SHORT"/>
    <property type="match status" value="1"/>
</dbReference>
<dbReference type="FunFam" id="3.40.50.720:FF:000084">
    <property type="entry name" value="Short-chain dehydrogenase reductase"/>
    <property type="match status" value="1"/>
</dbReference>
<dbReference type="InterPro" id="IPR057326">
    <property type="entry name" value="KR_dom"/>
</dbReference>
<evidence type="ECO:0000259" key="4">
    <source>
        <dbReference type="SMART" id="SM00822"/>
    </source>
</evidence>
<dbReference type="SMART" id="SM00822">
    <property type="entry name" value="PKS_KR"/>
    <property type="match status" value="1"/>
</dbReference>
<dbReference type="InterPro" id="IPR002347">
    <property type="entry name" value="SDR_fam"/>
</dbReference>
<proteinExistence type="inferred from homology"/>
<feature type="domain" description="Ketoreductase" evidence="4">
    <location>
        <begin position="9"/>
        <end position="193"/>
    </location>
</feature>
<dbReference type="GO" id="GO:0016020">
    <property type="term" value="C:membrane"/>
    <property type="evidence" value="ECO:0007669"/>
    <property type="project" value="TreeGrafter"/>
</dbReference>
<reference evidence="5 6" key="1">
    <citation type="submission" date="2020-05" db="EMBL/GenBank/DDBJ databases">
        <title>MicrobeNet Type strains.</title>
        <authorList>
            <person name="Nicholson A.C."/>
        </authorList>
    </citation>
    <scope>NUCLEOTIDE SEQUENCE [LARGE SCALE GENOMIC DNA]</scope>
    <source>
        <strain evidence="5 6">JCM 3224</strain>
    </source>
</reference>
<dbReference type="InterPro" id="IPR036291">
    <property type="entry name" value="NAD(P)-bd_dom_sf"/>
</dbReference>
<dbReference type="PANTHER" id="PTHR44196:SF1">
    <property type="entry name" value="DEHYDROGENASE_REDUCTASE SDR FAMILY MEMBER 7B"/>
    <property type="match status" value="1"/>
</dbReference>
<evidence type="ECO:0000313" key="6">
    <source>
        <dbReference type="Proteomes" id="UP000586827"/>
    </source>
</evidence>
<protein>
    <submittedName>
        <fullName evidence="5">SDR family NAD(P)-dependent oxidoreductase</fullName>
    </submittedName>
</protein>
<evidence type="ECO:0000256" key="2">
    <source>
        <dbReference type="ARBA" id="ARBA00023002"/>
    </source>
</evidence>
<organism evidence="5 6">
    <name type="scientific">Nocardia uniformis</name>
    <dbReference type="NCBI Taxonomy" id="53432"/>
    <lineage>
        <taxon>Bacteria</taxon>
        <taxon>Bacillati</taxon>
        <taxon>Actinomycetota</taxon>
        <taxon>Actinomycetes</taxon>
        <taxon>Mycobacteriales</taxon>
        <taxon>Nocardiaceae</taxon>
        <taxon>Nocardia</taxon>
    </lineage>
</organism>